<proteinExistence type="predicted"/>
<protein>
    <submittedName>
        <fullName evidence="1">Uncharacterized protein</fullName>
    </submittedName>
</protein>
<sequence>MAVAYSGYSCLPALLRGQSVGAVPHRQRRPTLHQAGVAEVDPLQGGGRSCWRDARAITAEVGGRRRRGVTTYAPGGAIVVGQRKEKEDYCKTRILD</sequence>
<dbReference type="EMBL" id="JAAALK010000081">
    <property type="protein sequence ID" value="KAG8090295.1"/>
    <property type="molecule type" value="Genomic_DNA"/>
</dbReference>
<organism evidence="1 2">
    <name type="scientific">Zizania palustris</name>
    <name type="common">Northern wild rice</name>
    <dbReference type="NCBI Taxonomy" id="103762"/>
    <lineage>
        <taxon>Eukaryota</taxon>
        <taxon>Viridiplantae</taxon>
        <taxon>Streptophyta</taxon>
        <taxon>Embryophyta</taxon>
        <taxon>Tracheophyta</taxon>
        <taxon>Spermatophyta</taxon>
        <taxon>Magnoliopsida</taxon>
        <taxon>Liliopsida</taxon>
        <taxon>Poales</taxon>
        <taxon>Poaceae</taxon>
        <taxon>BOP clade</taxon>
        <taxon>Oryzoideae</taxon>
        <taxon>Oryzeae</taxon>
        <taxon>Zizaniinae</taxon>
        <taxon>Zizania</taxon>
    </lineage>
</organism>
<name>A0A8J6BR78_ZIZPA</name>
<dbReference type="AlphaFoldDB" id="A0A8J6BR78"/>
<reference evidence="1" key="2">
    <citation type="submission" date="2021-02" db="EMBL/GenBank/DDBJ databases">
        <authorList>
            <person name="Kimball J.A."/>
            <person name="Haas M.W."/>
            <person name="Macchietto M."/>
            <person name="Kono T."/>
            <person name="Duquette J."/>
            <person name="Shao M."/>
        </authorList>
    </citation>
    <scope>NUCLEOTIDE SEQUENCE</scope>
    <source>
        <tissue evidence="1">Fresh leaf tissue</tissue>
    </source>
</reference>
<keyword evidence="2" id="KW-1185">Reference proteome</keyword>
<accession>A0A8J6BR78</accession>
<gene>
    <name evidence="1" type="ORF">GUJ93_ZPchr0011g27890</name>
</gene>
<reference evidence="1" key="1">
    <citation type="journal article" date="2021" name="bioRxiv">
        <title>Whole Genome Assembly and Annotation of Northern Wild Rice, Zizania palustris L., Supports a Whole Genome Duplication in the Zizania Genus.</title>
        <authorList>
            <person name="Haas M."/>
            <person name="Kono T."/>
            <person name="Macchietto M."/>
            <person name="Millas R."/>
            <person name="McGilp L."/>
            <person name="Shao M."/>
            <person name="Duquette J."/>
            <person name="Hirsch C.N."/>
            <person name="Kimball J."/>
        </authorList>
    </citation>
    <scope>NUCLEOTIDE SEQUENCE</scope>
    <source>
        <tissue evidence="1">Fresh leaf tissue</tissue>
    </source>
</reference>
<evidence type="ECO:0000313" key="2">
    <source>
        <dbReference type="Proteomes" id="UP000729402"/>
    </source>
</evidence>
<dbReference type="Proteomes" id="UP000729402">
    <property type="component" value="Unassembled WGS sequence"/>
</dbReference>
<evidence type="ECO:0000313" key="1">
    <source>
        <dbReference type="EMBL" id="KAG8090295.1"/>
    </source>
</evidence>
<comment type="caution">
    <text evidence="1">The sequence shown here is derived from an EMBL/GenBank/DDBJ whole genome shotgun (WGS) entry which is preliminary data.</text>
</comment>